<name>A0ABW0J276_9HYPH</name>
<feature type="region of interest" description="Disordered" evidence="1">
    <location>
        <begin position="40"/>
        <end position="64"/>
    </location>
</feature>
<comment type="caution">
    <text evidence="2">The sequence shown here is derived from an EMBL/GenBank/DDBJ whole genome shotgun (WGS) entry which is preliminary data.</text>
</comment>
<evidence type="ECO:0000313" key="3">
    <source>
        <dbReference type="Proteomes" id="UP001596053"/>
    </source>
</evidence>
<protein>
    <submittedName>
        <fullName evidence="2">Uncharacterized protein</fullName>
    </submittedName>
</protein>
<dbReference type="Proteomes" id="UP001596053">
    <property type="component" value="Unassembled WGS sequence"/>
</dbReference>
<reference evidence="3" key="1">
    <citation type="journal article" date="2019" name="Int. J. Syst. Evol. Microbiol.">
        <title>The Global Catalogue of Microorganisms (GCM) 10K type strain sequencing project: providing services to taxonomists for standard genome sequencing and annotation.</title>
        <authorList>
            <consortium name="The Broad Institute Genomics Platform"/>
            <consortium name="The Broad Institute Genome Sequencing Center for Infectious Disease"/>
            <person name="Wu L."/>
            <person name="Ma J."/>
        </authorList>
    </citation>
    <scope>NUCLEOTIDE SEQUENCE [LARGE SCALE GENOMIC DNA]</scope>
    <source>
        <strain evidence="3">NCAIM B.01391</strain>
    </source>
</reference>
<gene>
    <name evidence="2" type="ORF">ACFPOB_30670</name>
</gene>
<proteinExistence type="predicted"/>
<evidence type="ECO:0000256" key="1">
    <source>
        <dbReference type="SAM" id="MobiDB-lite"/>
    </source>
</evidence>
<dbReference type="EMBL" id="JBHSLW010000139">
    <property type="protein sequence ID" value="MFC5423889.1"/>
    <property type="molecule type" value="Genomic_DNA"/>
</dbReference>
<sequence>MAVPVALDRGLASIEAHLKQLGRPLTAFCACELRSPEPFSEGGFDASTGSMRRGSIDGASSKGR</sequence>
<accession>A0ABW0J276</accession>
<evidence type="ECO:0000313" key="2">
    <source>
        <dbReference type="EMBL" id="MFC5423889.1"/>
    </source>
</evidence>
<organism evidence="2 3">
    <name type="scientific">Bosea eneae</name>
    <dbReference type="NCBI Taxonomy" id="151454"/>
    <lineage>
        <taxon>Bacteria</taxon>
        <taxon>Pseudomonadati</taxon>
        <taxon>Pseudomonadota</taxon>
        <taxon>Alphaproteobacteria</taxon>
        <taxon>Hyphomicrobiales</taxon>
        <taxon>Boseaceae</taxon>
        <taxon>Bosea</taxon>
    </lineage>
</organism>
<dbReference type="RefSeq" id="WP_377801925.1">
    <property type="nucleotide sequence ID" value="NZ_JBHSLW010000139.1"/>
</dbReference>
<keyword evidence="3" id="KW-1185">Reference proteome</keyword>